<dbReference type="PANTHER" id="PTHR47994">
    <property type="entry name" value="F14D16.11-RELATED"/>
    <property type="match status" value="1"/>
</dbReference>
<evidence type="ECO:0000256" key="2">
    <source>
        <dbReference type="ARBA" id="ARBA00022737"/>
    </source>
</evidence>
<dbReference type="PROSITE" id="PS51294">
    <property type="entry name" value="HTH_MYB"/>
    <property type="match status" value="1"/>
</dbReference>
<dbReference type="InterPro" id="IPR009057">
    <property type="entry name" value="Homeodomain-like_sf"/>
</dbReference>
<reference evidence="8" key="1">
    <citation type="journal article" date="2016" name="Nat. Genet.">
        <title>A high-quality carrot genome assembly provides new insights into carotenoid accumulation and asterid genome evolution.</title>
        <authorList>
            <person name="Iorizzo M."/>
            <person name="Ellison S."/>
            <person name="Senalik D."/>
            <person name="Zeng P."/>
            <person name="Satapoomin P."/>
            <person name="Huang J."/>
            <person name="Bowman M."/>
            <person name="Iovene M."/>
            <person name="Sanseverino W."/>
            <person name="Cavagnaro P."/>
            <person name="Yildiz M."/>
            <person name="Macko-Podgorni A."/>
            <person name="Moranska E."/>
            <person name="Grzebelus E."/>
            <person name="Grzebelus D."/>
            <person name="Ashrafi H."/>
            <person name="Zheng Z."/>
            <person name="Cheng S."/>
            <person name="Spooner D."/>
            <person name="Van Deynze A."/>
            <person name="Simon P."/>
        </authorList>
    </citation>
    <scope>NUCLEOTIDE SEQUENCE [LARGE SCALE GENOMIC DNA]</scope>
    <source>
        <tissue evidence="8">Leaf</tissue>
    </source>
</reference>
<dbReference type="FunFam" id="1.10.10.60:FF:000645">
    <property type="entry name" value="Os07g0634900 protein"/>
    <property type="match status" value="1"/>
</dbReference>
<dbReference type="PROSITE" id="PS50090">
    <property type="entry name" value="MYB_LIKE"/>
    <property type="match status" value="2"/>
</dbReference>
<sequence length="350" mass="39919">MVKPPCYERMNVRKGNWNKDEDVKMIAYAPKQRTNWTDASKKTGPRKCGKSCKHKCSNHLRPDKKHENFTPQEEELIINLHAAIGSRWSIIAQQLPGRTDNDVKNYWNTKLKKKLSEMGIDHVTHKPFSQIISDYSSIGAFPNPNARVSYLNRDFTNPSFIQKQEPYSAAQFSNYTSTKSPESFLTNSIGNYANDTQPLDLLTQLQSITLVKQPPNCLTNQIMQPEICNEYASSSSSSSPPEILNEGWVPSSFGWRDFLLEDAIPPQTPVKENLEEVPAQGLLRQVENDMKQTDTEQLNEYDNDDDMLNSFKSPAPSSSANNSSFVEAMLDEEHDMFLEFPSLLEEPFYY</sequence>
<name>A0A164VZZ0_DAUCS</name>
<dbReference type="GO" id="GO:0005634">
    <property type="term" value="C:nucleus"/>
    <property type="evidence" value="ECO:0007669"/>
    <property type="project" value="UniProtKB-SubCell"/>
</dbReference>
<reference evidence="9" key="2">
    <citation type="submission" date="2022-03" db="EMBL/GenBank/DDBJ databases">
        <title>Draft title - Genomic analysis of global carrot germplasm unveils the trajectory of domestication and the origin of high carotenoid orange carrot.</title>
        <authorList>
            <person name="Iorizzo M."/>
            <person name="Ellison S."/>
            <person name="Senalik D."/>
            <person name="Macko-Podgorni A."/>
            <person name="Grzebelus D."/>
            <person name="Bostan H."/>
            <person name="Rolling W."/>
            <person name="Curaba J."/>
            <person name="Simon P."/>
        </authorList>
    </citation>
    <scope>NUCLEOTIDE SEQUENCE</scope>
    <source>
        <tissue evidence="9">Leaf</tissue>
    </source>
</reference>
<evidence type="ECO:0000256" key="4">
    <source>
        <dbReference type="ARBA" id="ARBA00023242"/>
    </source>
</evidence>
<dbReference type="STRING" id="79200.A0A164VZZ0"/>
<feature type="compositionally biased region" description="Low complexity" evidence="5">
    <location>
        <begin position="313"/>
        <end position="322"/>
    </location>
</feature>
<dbReference type="Proteomes" id="UP000077755">
    <property type="component" value="Chromosome 6"/>
</dbReference>
<evidence type="ECO:0000313" key="9">
    <source>
        <dbReference type="EMBL" id="WOH05286.1"/>
    </source>
</evidence>
<dbReference type="CDD" id="cd00167">
    <property type="entry name" value="SANT"/>
    <property type="match status" value="1"/>
</dbReference>
<feature type="domain" description="Myb-like" evidence="6">
    <location>
        <begin position="9"/>
        <end position="60"/>
    </location>
</feature>
<keyword evidence="2" id="KW-0677">Repeat</keyword>
<accession>A0A164VZZ0</accession>
<feature type="region of interest" description="Disordered" evidence="5">
    <location>
        <begin position="298"/>
        <end position="322"/>
    </location>
</feature>
<organism evidence="8">
    <name type="scientific">Daucus carota subsp. sativus</name>
    <name type="common">Carrot</name>
    <dbReference type="NCBI Taxonomy" id="79200"/>
    <lineage>
        <taxon>Eukaryota</taxon>
        <taxon>Viridiplantae</taxon>
        <taxon>Streptophyta</taxon>
        <taxon>Embryophyta</taxon>
        <taxon>Tracheophyta</taxon>
        <taxon>Spermatophyta</taxon>
        <taxon>Magnoliopsida</taxon>
        <taxon>eudicotyledons</taxon>
        <taxon>Gunneridae</taxon>
        <taxon>Pentapetalae</taxon>
        <taxon>asterids</taxon>
        <taxon>campanulids</taxon>
        <taxon>Apiales</taxon>
        <taxon>Apiaceae</taxon>
        <taxon>Apioideae</taxon>
        <taxon>Scandiceae</taxon>
        <taxon>Daucinae</taxon>
        <taxon>Daucus</taxon>
        <taxon>Daucus sect. Daucus</taxon>
    </lineage>
</organism>
<dbReference type="EMBL" id="LNRQ01000006">
    <property type="protein sequence ID" value="KZM91088.1"/>
    <property type="molecule type" value="Genomic_DNA"/>
</dbReference>
<evidence type="ECO:0000259" key="7">
    <source>
        <dbReference type="PROSITE" id="PS51294"/>
    </source>
</evidence>
<dbReference type="GO" id="GO:0003677">
    <property type="term" value="F:DNA binding"/>
    <property type="evidence" value="ECO:0007669"/>
    <property type="project" value="UniProtKB-KW"/>
</dbReference>
<comment type="subcellular location">
    <subcellularLocation>
        <location evidence="1">Nucleus</location>
    </subcellularLocation>
</comment>
<dbReference type="Gene3D" id="1.10.10.60">
    <property type="entry name" value="Homeodomain-like"/>
    <property type="match status" value="2"/>
</dbReference>
<dbReference type="OMA" id="AAMGSRW"/>
<feature type="domain" description="Myb-like" evidence="6">
    <location>
        <begin position="61"/>
        <end position="111"/>
    </location>
</feature>
<dbReference type="InterPro" id="IPR015495">
    <property type="entry name" value="Myb_TF_plants"/>
</dbReference>
<proteinExistence type="predicted"/>
<evidence type="ECO:0000259" key="6">
    <source>
        <dbReference type="PROSITE" id="PS50090"/>
    </source>
</evidence>
<evidence type="ECO:0000256" key="5">
    <source>
        <dbReference type="SAM" id="MobiDB-lite"/>
    </source>
</evidence>
<dbReference type="InterPro" id="IPR017930">
    <property type="entry name" value="Myb_dom"/>
</dbReference>
<evidence type="ECO:0000313" key="8">
    <source>
        <dbReference type="EMBL" id="KZM91088.1"/>
    </source>
</evidence>
<dbReference type="PANTHER" id="PTHR47994:SF5">
    <property type="entry name" value="F14D16.11-RELATED"/>
    <property type="match status" value="1"/>
</dbReference>
<dbReference type="Gramene" id="KZM91088">
    <property type="protein sequence ID" value="KZM91088"/>
    <property type="gene ID" value="DCAR_021547"/>
</dbReference>
<feature type="domain" description="HTH myb-type" evidence="7">
    <location>
        <begin position="61"/>
        <end position="115"/>
    </location>
</feature>
<feature type="compositionally biased region" description="Acidic residues" evidence="5">
    <location>
        <begin position="298"/>
        <end position="307"/>
    </location>
</feature>
<keyword evidence="4" id="KW-0539">Nucleus</keyword>
<keyword evidence="3" id="KW-0238">DNA-binding</keyword>
<dbReference type="Pfam" id="PF00249">
    <property type="entry name" value="Myb_DNA-binding"/>
    <property type="match status" value="1"/>
</dbReference>
<evidence type="ECO:0000256" key="1">
    <source>
        <dbReference type="ARBA" id="ARBA00004123"/>
    </source>
</evidence>
<dbReference type="AlphaFoldDB" id="A0A164VZZ0"/>
<evidence type="ECO:0000313" key="10">
    <source>
        <dbReference type="Proteomes" id="UP000077755"/>
    </source>
</evidence>
<dbReference type="SMART" id="SM00717">
    <property type="entry name" value="SANT"/>
    <property type="match status" value="2"/>
</dbReference>
<keyword evidence="10" id="KW-1185">Reference proteome</keyword>
<gene>
    <name evidence="8" type="ORF">DCAR_021547</name>
    <name evidence="9" type="ORF">DCAR_0624701</name>
</gene>
<dbReference type="SUPFAM" id="SSF46689">
    <property type="entry name" value="Homeodomain-like"/>
    <property type="match status" value="1"/>
</dbReference>
<dbReference type="InterPro" id="IPR001005">
    <property type="entry name" value="SANT/Myb"/>
</dbReference>
<dbReference type="EMBL" id="CP093348">
    <property type="protein sequence ID" value="WOH05286.1"/>
    <property type="molecule type" value="Genomic_DNA"/>
</dbReference>
<protein>
    <submittedName>
        <fullName evidence="8">Uncharacterized protein</fullName>
    </submittedName>
</protein>
<evidence type="ECO:0000256" key="3">
    <source>
        <dbReference type="ARBA" id="ARBA00023125"/>
    </source>
</evidence>